<feature type="transmembrane region" description="Helical" evidence="1">
    <location>
        <begin position="113"/>
        <end position="132"/>
    </location>
</feature>
<evidence type="ECO:0000313" key="3">
    <source>
        <dbReference type="Proteomes" id="UP000018442"/>
    </source>
</evidence>
<dbReference type="Pfam" id="PF05656">
    <property type="entry name" value="DUF805"/>
    <property type="match status" value="1"/>
</dbReference>
<proteinExistence type="predicted"/>
<dbReference type="HOGENOM" id="CLU_095965_0_1_6"/>
<keyword evidence="1" id="KW-0472">Membrane</keyword>
<dbReference type="PANTHER" id="PTHR34980:SF3">
    <property type="entry name" value="BLR8105 PROTEIN"/>
    <property type="match status" value="1"/>
</dbReference>
<organism evidence="2 3">
    <name type="scientific">Acinetobacter junii SH205</name>
    <dbReference type="NCBI Taxonomy" id="575587"/>
    <lineage>
        <taxon>Bacteria</taxon>
        <taxon>Pseudomonadati</taxon>
        <taxon>Pseudomonadota</taxon>
        <taxon>Gammaproteobacteria</taxon>
        <taxon>Moraxellales</taxon>
        <taxon>Moraxellaceae</taxon>
        <taxon>Acinetobacter</taxon>
    </lineage>
</organism>
<accession>D0SNL0</accession>
<dbReference type="Proteomes" id="UP000018442">
    <property type="component" value="Unassembled WGS sequence"/>
</dbReference>
<dbReference type="InterPro" id="IPR008523">
    <property type="entry name" value="DUF805"/>
</dbReference>
<feature type="transmembrane region" description="Helical" evidence="1">
    <location>
        <begin position="46"/>
        <end position="68"/>
    </location>
</feature>
<dbReference type="GO" id="GO:0005886">
    <property type="term" value="C:plasma membrane"/>
    <property type="evidence" value="ECO:0007669"/>
    <property type="project" value="TreeGrafter"/>
</dbReference>
<evidence type="ECO:0008006" key="4">
    <source>
        <dbReference type="Google" id="ProtNLM"/>
    </source>
</evidence>
<dbReference type="AlphaFoldDB" id="D0SNL0"/>
<evidence type="ECO:0000256" key="1">
    <source>
        <dbReference type="SAM" id="Phobius"/>
    </source>
</evidence>
<feature type="transmembrane region" description="Helical" evidence="1">
    <location>
        <begin position="156"/>
        <end position="180"/>
    </location>
</feature>
<protein>
    <recommendedName>
        <fullName evidence="4">DUF805 domain-containing protein</fullName>
    </recommendedName>
</protein>
<gene>
    <name evidence="2" type="ORF">HMPREF0026_02070</name>
</gene>
<dbReference type="EMBL" id="GG705012">
    <property type="protein sequence ID" value="EEY92524.1"/>
    <property type="molecule type" value="Genomic_DNA"/>
</dbReference>
<name>D0SNL0_ACIJU</name>
<evidence type="ECO:0000313" key="2">
    <source>
        <dbReference type="EMBL" id="EEY92524.1"/>
    </source>
</evidence>
<sequence>MNKNQTTDNFKIKFKNQRLQENNMSSQLQTNDSGFSANGRFGRLSYLGWNMLLVVFVFILGIIAAFFVPALSPSTTSSSMYVFGGLFIIVYIAMIYFSFIFSIRRLHDRNQTGWLSLVMIIPFINFLFFIYLSCAKGDENANNYGSPRITQAWEKVLAWIYIIILPLCILAMASSAVTAYQNYIQKSQQLQMEQMNRYAE</sequence>
<keyword evidence="1" id="KW-0812">Transmembrane</keyword>
<reference evidence="3" key="1">
    <citation type="journal article" date="2012" name="PLoS ONE">
        <title>The success of Acinetobacter species; genetic, metabolic and virulence attributes.</title>
        <authorList>
            <person name="Peleg A.Y."/>
            <person name="de Breij A."/>
            <person name="Adams M.D."/>
            <person name="Cerqueira G.M."/>
            <person name="Mocali S."/>
            <person name="Galardini M."/>
            <person name="Nibbering P.H."/>
            <person name="Earl A.M."/>
            <person name="Ward D.V."/>
            <person name="Paterson D.L."/>
            <person name="Seifert H."/>
            <person name="Dijkshoorn L."/>
        </authorList>
    </citation>
    <scope>NUCLEOTIDE SEQUENCE [LARGE SCALE GENOMIC DNA]</scope>
    <source>
        <strain evidence="3">SH205</strain>
    </source>
</reference>
<dbReference type="PANTHER" id="PTHR34980">
    <property type="entry name" value="INNER MEMBRANE PROTEIN-RELATED-RELATED"/>
    <property type="match status" value="1"/>
</dbReference>
<feature type="transmembrane region" description="Helical" evidence="1">
    <location>
        <begin position="80"/>
        <end position="101"/>
    </location>
</feature>
<keyword evidence="1" id="KW-1133">Transmembrane helix</keyword>